<dbReference type="GO" id="GO:0030151">
    <property type="term" value="F:molybdenum ion binding"/>
    <property type="evidence" value="ECO:0007669"/>
    <property type="project" value="UniProtKB-UniRule"/>
</dbReference>
<dbReference type="NCBIfam" id="TIGR00638">
    <property type="entry name" value="Mop"/>
    <property type="match status" value="1"/>
</dbReference>
<keyword evidence="3 5" id="KW-0500">Molybdenum</keyword>
<dbReference type="Pfam" id="PF00126">
    <property type="entry name" value="HTH_1"/>
    <property type="match status" value="1"/>
</dbReference>
<dbReference type="PANTHER" id="PTHR30432:SF1">
    <property type="entry name" value="DNA-BINDING TRANSCRIPTIONAL DUAL REGULATOR MODE"/>
    <property type="match status" value="1"/>
</dbReference>
<keyword evidence="2 5" id="KW-0813">Transport</keyword>
<name>A0A2U1TQA1_9GAMM</name>
<evidence type="ECO:0000256" key="5">
    <source>
        <dbReference type="PIRNR" id="PIRNR005763"/>
    </source>
</evidence>
<dbReference type="InterPro" id="IPR003725">
    <property type="entry name" value="ModE-bd_N"/>
</dbReference>
<reference evidence="8 9" key="1">
    <citation type="submission" date="2018-04" db="EMBL/GenBank/DDBJ databases">
        <title>Brenneria corticis sp.nov.</title>
        <authorList>
            <person name="Li Y."/>
        </authorList>
    </citation>
    <scope>NUCLEOTIDE SEQUENCE [LARGE SCALE GENOMIC DNA]</scope>
    <source>
        <strain evidence="8 9">CFCC 11842</strain>
    </source>
</reference>
<feature type="domain" description="Mop" evidence="7">
    <location>
        <begin position="195"/>
        <end position="261"/>
    </location>
</feature>
<dbReference type="NCBIfam" id="TIGR00637">
    <property type="entry name" value="ModE_repress"/>
    <property type="match status" value="1"/>
</dbReference>
<dbReference type="Proteomes" id="UP000296159">
    <property type="component" value="Unassembled WGS sequence"/>
</dbReference>
<dbReference type="PIRSF" id="PIRSF005763">
    <property type="entry name" value="Txn_reg_ModE"/>
    <property type="match status" value="1"/>
</dbReference>
<protein>
    <submittedName>
        <fullName evidence="8">Molybdenum-dependent transcriptional regulator</fullName>
    </submittedName>
</protein>
<dbReference type="Gene3D" id="1.10.10.10">
    <property type="entry name" value="Winged helix-like DNA-binding domain superfamily/Winged helix DNA-binding domain"/>
    <property type="match status" value="1"/>
</dbReference>
<dbReference type="InterPro" id="IPR036390">
    <property type="entry name" value="WH_DNA-bd_sf"/>
</dbReference>
<keyword evidence="9" id="KW-1185">Reference proteome</keyword>
<proteinExistence type="inferred from homology"/>
<dbReference type="PROSITE" id="PS51866">
    <property type="entry name" value="MOP"/>
    <property type="match status" value="2"/>
</dbReference>
<accession>A0A2U1TQA1</accession>
<dbReference type="InterPro" id="IPR036388">
    <property type="entry name" value="WH-like_DNA-bd_sf"/>
</dbReference>
<evidence type="ECO:0000256" key="6">
    <source>
        <dbReference type="PIRSR" id="PIRSR005763-1"/>
    </source>
</evidence>
<dbReference type="InterPro" id="IPR005116">
    <property type="entry name" value="Transp-assoc_OB_typ1"/>
</dbReference>
<dbReference type="SUPFAM" id="SSF46785">
    <property type="entry name" value="Winged helix' DNA-binding domain"/>
    <property type="match status" value="1"/>
</dbReference>
<dbReference type="RefSeq" id="WP_136167941.1">
    <property type="nucleotide sequence ID" value="NZ_KZ819090.1"/>
</dbReference>
<dbReference type="InterPro" id="IPR000847">
    <property type="entry name" value="LysR_HTH_N"/>
</dbReference>
<dbReference type="SUPFAM" id="SSF50331">
    <property type="entry name" value="MOP-like"/>
    <property type="match status" value="2"/>
</dbReference>
<evidence type="ECO:0000256" key="1">
    <source>
        <dbReference type="ARBA" id="ARBA00008110"/>
    </source>
</evidence>
<organism evidence="8 9">
    <name type="scientific">Brenneria corticis</name>
    <dbReference type="NCBI Taxonomy" id="2173106"/>
    <lineage>
        <taxon>Bacteria</taxon>
        <taxon>Pseudomonadati</taxon>
        <taxon>Pseudomonadota</taxon>
        <taxon>Gammaproteobacteria</taxon>
        <taxon>Enterobacterales</taxon>
        <taxon>Pectobacteriaceae</taxon>
        <taxon>Brenneria</taxon>
    </lineage>
</organism>
<dbReference type="GO" id="GO:0003700">
    <property type="term" value="F:DNA-binding transcription factor activity"/>
    <property type="evidence" value="ECO:0007669"/>
    <property type="project" value="InterPro"/>
</dbReference>
<evidence type="ECO:0000313" key="9">
    <source>
        <dbReference type="Proteomes" id="UP000296159"/>
    </source>
</evidence>
<dbReference type="EMBL" id="QDKH01000027">
    <property type="protein sequence ID" value="PWC11575.1"/>
    <property type="molecule type" value="Genomic_DNA"/>
</dbReference>
<keyword evidence="4" id="KW-0677">Repeat</keyword>
<dbReference type="Pfam" id="PF03459">
    <property type="entry name" value="TOBE"/>
    <property type="match status" value="2"/>
</dbReference>
<sequence length="263" mass="28540">MQAEILLTLKLQQRLFADPRRIELLKQVRHSGSISQGAKMAGISYKSAWDAINEMNQLAEQTLVERMTGGKGGGGARITGYGERLIQLYDLLGQIQQKAFNVLQEDSLPLDSLLAAIARFSLQTSARNQFFGTVLARSDRPVQQHLDILLADGKTTIGALITRQSAERLQLRPGKEVLALIKAPWVNLRAGSSPDAPADNVLHGRIADIQPGAENSEVLVTLAGGETLCATVPNEVVSQQQLRQDGDVSAYFDADKVIIATLC</sequence>
<evidence type="ECO:0000313" key="8">
    <source>
        <dbReference type="EMBL" id="PWC11575.1"/>
    </source>
</evidence>
<gene>
    <name evidence="8" type="ORF">DDT56_18815</name>
</gene>
<comment type="similarity">
    <text evidence="1 5">Belongs to the ModE family.</text>
</comment>
<evidence type="ECO:0000256" key="2">
    <source>
        <dbReference type="ARBA" id="ARBA00022448"/>
    </source>
</evidence>
<comment type="caution">
    <text evidence="8">The sequence shown here is derived from an EMBL/GenBank/DDBJ whole genome shotgun (WGS) entry which is preliminary data.</text>
</comment>
<evidence type="ECO:0000256" key="3">
    <source>
        <dbReference type="ARBA" id="ARBA00022505"/>
    </source>
</evidence>
<evidence type="ECO:0000259" key="7">
    <source>
        <dbReference type="PROSITE" id="PS51866"/>
    </source>
</evidence>
<dbReference type="InterPro" id="IPR008995">
    <property type="entry name" value="Mo/tungstate-bd_C_term_dom"/>
</dbReference>
<dbReference type="InterPro" id="IPR051815">
    <property type="entry name" value="Molybdate_resp_trans_reg"/>
</dbReference>
<dbReference type="GO" id="GO:0015689">
    <property type="term" value="P:molybdate ion transport"/>
    <property type="evidence" value="ECO:0007669"/>
    <property type="project" value="UniProtKB-UniRule"/>
</dbReference>
<dbReference type="NCBIfam" id="NF007957">
    <property type="entry name" value="PRK10676.1"/>
    <property type="match status" value="1"/>
</dbReference>
<feature type="region of interest" description="Required for dimer formation and molybdate binding" evidence="6">
    <location>
        <begin position="124"/>
        <end position="132"/>
    </location>
</feature>
<dbReference type="InterPro" id="IPR016462">
    <property type="entry name" value="ModE"/>
</dbReference>
<dbReference type="PANTHER" id="PTHR30432">
    <property type="entry name" value="TRANSCRIPTIONAL REGULATOR MODE"/>
    <property type="match status" value="1"/>
</dbReference>
<dbReference type="Gene3D" id="2.40.50.100">
    <property type="match status" value="2"/>
</dbReference>
<dbReference type="InterPro" id="IPR004606">
    <property type="entry name" value="Mop_domain"/>
</dbReference>
<dbReference type="AlphaFoldDB" id="A0A2U1TQA1"/>
<evidence type="ECO:0000256" key="4">
    <source>
        <dbReference type="ARBA" id="ARBA00022737"/>
    </source>
</evidence>
<feature type="domain" description="Mop" evidence="7">
    <location>
        <begin position="123"/>
        <end position="190"/>
    </location>
</feature>